<evidence type="ECO:0000256" key="1">
    <source>
        <dbReference type="ARBA" id="ARBA00005329"/>
    </source>
</evidence>
<evidence type="ECO:0000256" key="3">
    <source>
        <dbReference type="ARBA" id="ARBA00022617"/>
    </source>
</evidence>
<dbReference type="PANTHER" id="PTHR11465">
    <property type="entry name" value="CATALASE"/>
    <property type="match status" value="1"/>
</dbReference>
<dbReference type="RefSeq" id="XP_026743684.1">
    <property type="nucleotide sequence ID" value="XM_026887883.1"/>
</dbReference>
<dbReference type="InterPro" id="IPR018028">
    <property type="entry name" value="Catalase"/>
</dbReference>
<evidence type="ECO:0000256" key="7">
    <source>
        <dbReference type="PIRSR" id="PIRSR038928-2"/>
    </source>
</evidence>
<dbReference type="GO" id="GO:0046872">
    <property type="term" value="F:metal ion binding"/>
    <property type="evidence" value="ECO:0007669"/>
    <property type="project" value="UniProtKB-KW"/>
</dbReference>
<evidence type="ECO:0000313" key="11">
    <source>
        <dbReference type="RefSeq" id="XP_026743684.1"/>
    </source>
</evidence>
<dbReference type="PROSITE" id="PS51402">
    <property type="entry name" value="CATALASE_3"/>
    <property type="match status" value="1"/>
</dbReference>
<keyword evidence="3 7" id="KW-0349">Heme</keyword>
<dbReference type="OrthoDB" id="6880011at2759"/>
<dbReference type="GO" id="GO:0005777">
    <property type="term" value="C:peroxisome"/>
    <property type="evidence" value="ECO:0007669"/>
    <property type="project" value="TreeGrafter"/>
</dbReference>
<accession>A0A7E5WSX1</accession>
<evidence type="ECO:0000256" key="6">
    <source>
        <dbReference type="ARBA" id="ARBA00023004"/>
    </source>
</evidence>
<keyword evidence="10" id="KW-1185">Reference proteome</keyword>
<keyword evidence="2" id="KW-0575">Peroxidase</keyword>
<dbReference type="Proteomes" id="UP000322000">
    <property type="component" value="Chromosome 25"/>
</dbReference>
<sequence>MKVTVAFLLCVVACGEAIIYENASYSPEERQFLDFKLNNPKTIVWTKSSGDPVEIREVVAVNTDHFNNQLFVDTISSFSAERLPERITNAKGAGAFGYFVVTNDVSKYTYADLFNGIGKKTPLVARFSAVVQNKGGTDLGRESRGFAVKFYTKQGNLDLACLHIPVFLYRDPNFVSHLMHGVSRNPQTNLISSTSRWDVAIQRPATLNTLFWLYSDYGIPNGYRKADFFPVHTYELANKHGETHYVRFNFRTEQGFSAFTNQQAAEVSGRDPDYFVKDLFNAIGRGDYPSWRLEMDVLTKHDLQTVDYNPFDVTGLWTNGTFTTVQIGRLVLNKNVENVFRDLELAAFNPSNLVPGIPGPVDNLFKARRTAYRMAQNYRLGSNPNKILINMPLYARTYNRDGKPPVRGNMGNAPHYHPNSFNGPMPYVDENQPAKTLRVLGSMAVDFQPLTYFYNHIIESEAHRRRFISNLVDSLESVVPPVLDKVLELFDLIDHDLKRRVAVGLEAAYARRRADRGPPSINTPIRNFPTAVNY</sequence>
<dbReference type="SUPFAM" id="SSF56634">
    <property type="entry name" value="Heme-dependent catalase-like"/>
    <property type="match status" value="1"/>
</dbReference>
<comment type="similarity">
    <text evidence="1">Belongs to the catalase family.</text>
</comment>
<evidence type="ECO:0000259" key="9">
    <source>
        <dbReference type="SMART" id="SM01060"/>
    </source>
</evidence>
<dbReference type="GO" id="GO:0005739">
    <property type="term" value="C:mitochondrion"/>
    <property type="evidence" value="ECO:0007669"/>
    <property type="project" value="TreeGrafter"/>
</dbReference>
<keyword evidence="6 7" id="KW-0408">Iron</keyword>
<evidence type="ECO:0000256" key="8">
    <source>
        <dbReference type="SAM" id="SignalP"/>
    </source>
</evidence>
<dbReference type="InterPro" id="IPR011614">
    <property type="entry name" value="Catalase_core"/>
</dbReference>
<dbReference type="PIRSF" id="PIRSF038928">
    <property type="entry name" value="Catalase_clade1-3"/>
    <property type="match status" value="1"/>
</dbReference>
<organism evidence="10 11">
    <name type="scientific">Trichoplusia ni</name>
    <name type="common">Cabbage looper</name>
    <dbReference type="NCBI Taxonomy" id="7111"/>
    <lineage>
        <taxon>Eukaryota</taxon>
        <taxon>Metazoa</taxon>
        <taxon>Ecdysozoa</taxon>
        <taxon>Arthropoda</taxon>
        <taxon>Hexapoda</taxon>
        <taxon>Insecta</taxon>
        <taxon>Pterygota</taxon>
        <taxon>Neoptera</taxon>
        <taxon>Endopterygota</taxon>
        <taxon>Lepidoptera</taxon>
        <taxon>Glossata</taxon>
        <taxon>Ditrysia</taxon>
        <taxon>Noctuoidea</taxon>
        <taxon>Noctuidae</taxon>
        <taxon>Plusiinae</taxon>
        <taxon>Trichoplusia</taxon>
    </lineage>
</organism>
<dbReference type="Gene3D" id="2.40.180.10">
    <property type="entry name" value="Catalase core domain"/>
    <property type="match status" value="1"/>
</dbReference>
<dbReference type="Pfam" id="PF00199">
    <property type="entry name" value="Catalase"/>
    <property type="match status" value="1"/>
</dbReference>
<dbReference type="GO" id="GO:0020037">
    <property type="term" value="F:heme binding"/>
    <property type="evidence" value="ECO:0007669"/>
    <property type="project" value="InterPro"/>
</dbReference>
<protein>
    <submittedName>
        <fullName evidence="11">Uncharacterized protein LOC113505267</fullName>
    </submittedName>
</protein>
<name>A0A7E5WSX1_TRINI</name>
<keyword evidence="8" id="KW-0732">Signal</keyword>
<dbReference type="InterPro" id="IPR024711">
    <property type="entry name" value="Catalase_clade1/3"/>
</dbReference>
<dbReference type="GO" id="GO:0042542">
    <property type="term" value="P:response to hydrogen peroxide"/>
    <property type="evidence" value="ECO:0007669"/>
    <property type="project" value="TreeGrafter"/>
</dbReference>
<dbReference type="GO" id="GO:0042744">
    <property type="term" value="P:hydrogen peroxide catabolic process"/>
    <property type="evidence" value="ECO:0007669"/>
    <property type="project" value="TreeGrafter"/>
</dbReference>
<dbReference type="Gene3D" id="1.20.1370.60">
    <property type="match status" value="2"/>
</dbReference>
<dbReference type="KEGG" id="tnl:113505267"/>
<dbReference type="InterPro" id="IPR020835">
    <property type="entry name" value="Catalase_sf"/>
</dbReference>
<dbReference type="GO" id="GO:0004096">
    <property type="term" value="F:catalase activity"/>
    <property type="evidence" value="ECO:0007669"/>
    <property type="project" value="InterPro"/>
</dbReference>
<evidence type="ECO:0000256" key="5">
    <source>
        <dbReference type="ARBA" id="ARBA00023002"/>
    </source>
</evidence>
<feature type="binding site" description="axial binding residue" evidence="7">
    <location>
        <position position="372"/>
    </location>
    <ligand>
        <name>heme</name>
        <dbReference type="ChEBI" id="CHEBI:30413"/>
    </ligand>
    <ligandPart>
        <name>Fe</name>
        <dbReference type="ChEBI" id="CHEBI:18248"/>
    </ligandPart>
</feature>
<dbReference type="SMART" id="SM01060">
    <property type="entry name" value="Catalase"/>
    <property type="match status" value="1"/>
</dbReference>
<evidence type="ECO:0000256" key="2">
    <source>
        <dbReference type="ARBA" id="ARBA00022559"/>
    </source>
</evidence>
<dbReference type="InParanoid" id="A0A7E5WSX1"/>
<feature type="domain" description="Catalase core" evidence="9">
    <location>
        <begin position="46"/>
        <end position="425"/>
    </location>
</feature>
<dbReference type="PRINTS" id="PR00067">
    <property type="entry name" value="CATALASE"/>
</dbReference>
<evidence type="ECO:0000256" key="4">
    <source>
        <dbReference type="ARBA" id="ARBA00022723"/>
    </source>
</evidence>
<feature type="signal peptide" evidence="8">
    <location>
        <begin position="1"/>
        <end position="17"/>
    </location>
</feature>
<reference evidence="11" key="1">
    <citation type="submission" date="2025-08" db="UniProtKB">
        <authorList>
            <consortium name="RefSeq"/>
        </authorList>
    </citation>
    <scope>IDENTIFICATION</scope>
</reference>
<comment type="cofactor">
    <cofactor evidence="7">
        <name>heme</name>
        <dbReference type="ChEBI" id="CHEBI:30413"/>
    </cofactor>
</comment>
<keyword evidence="5" id="KW-0560">Oxidoreductase</keyword>
<keyword evidence="4 7" id="KW-0479">Metal-binding</keyword>
<dbReference type="PANTHER" id="PTHR11465:SF9">
    <property type="entry name" value="CATALASE"/>
    <property type="match status" value="1"/>
</dbReference>
<gene>
    <name evidence="11" type="primary">LOC113505267</name>
</gene>
<dbReference type="AlphaFoldDB" id="A0A7E5WSX1"/>
<dbReference type="GeneID" id="113505267"/>
<evidence type="ECO:0000313" key="10">
    <source>
        <dbReference type="Proteomes" id="UP000322000"/>
    </source>
</evidence>
<proteinExistence type="inferred from homology"/>
<feature type="chain" id="PRO_5029007476" evidence="8">
    <location>
        <begin position="18"/>
        <end position="534"/>
    </location>
</feature>